<protein>
    <recommendedName>
        <fullName evidence="4">Lipoprotein</fullName>
    </recommendedName>
</protein>
<dbReference type="eggNOG" id="ENOG5031NYE">
    <property type="taxonomic scope" value="Bacteria"/>
</dbReference>
<dbReference type="PROSITE" id="PS51257">
    <property type="entry name" value="PROKAR_LIPOPROTEIN"/>
    <property type="match status" value="1"/>
</dbReference>
<feature type="region of interest" description="Disordered" evidence="1">
    <location>
        <begin position="34"/>
        <end position="55"/>
    </location>
</feature>
<evidence type="ECO:0000313" key="2">
    <source>
        <dbReference type="EMBL" id="EGA66391.1"/>
    </source>
</evidence>
<evidence type="ECO:0000313" key="3">
    <source>
        <dbReference type="Proteomes" id="UP000004371"/>
    </source>
</evidence>
<organism evidence="2 3">
    <name type="scientific">Vibrio brasiliensis LMG 20546</name>
    <dbReference type="NCBI Taxonomy" id="945543"/>
    <lineage>
        <taxon>Bacteria</taxon>
        <taxon>Pseudomonadati</taxon>
        <taxon>Pseudomonadota</taxon>
        <taxon>Gammaproteobacteria</taxon>
        <taxon>Vibrionales</taxon>
        <taxon>Vibrionaceae</taxon>
        <taxon>Vibrio</taxon>
        <taxon>Vibrio oreintalis group</taxon>
    </lineage>
</organism>
<comment type="caution">
    <text evidence="2">The sequence shown here is derived from an EMBL/GenBank/DDBJ whole genome shotgun (WGS) entry which is preliminary data.</text>
</comment>
<name>E8LSE4_9VIBR</name>
<sequence>MKKLWLTFAVSLFVSGCQINSVEGEYRDMEVRVSNKESDSNSGFCPPGQAKKGRC</sequence>
<dbReference type="EMBL" id="AEVS01000045">
    <property type="protein sequence ID" value="EGA66391.1"/>
    <property type="molecule type" value="Genomic_DNA"/>
</dbReference>
<dbReference type="RefSeq" id="WP_006878740.1">
    <property type="nucleotide sequence ID" value="NZ_AEVS01000045.1"/>
</dbReference>
<reference evidence="2 3" key="1">
    <citation type="journal article" date="2012" name="Int. J. Syst. Evol. Microbiol.">
        <title>Vibrio caribbeanicus sp. nov., isolated from the marine sponge Scleritoderma cyanea.</title>
        <authorList>
            <person name="Hoffmann M."/>
            <person name="Monday S.R."/>
            <person name="Allard M.W."/>
            <person name="Strain E.A."/>
            <person name="Whittaker P."/>
            <person name="Naum M."/>
            <person name="McCarthy P.J."/>
            <person name="Lopez J.V."/>
            <person name="Fischer M."/>
            <person name="Brown E.W."/>
        </authorList>
    </citation>
    <scope>NUCLEOTIDE SEQUENCE [LARGE SCALE GENOMIC DNA]</scope>
    <source>
        <strain evidence="2 3">LMG 20546</strain>
    </source>
</reference>
<evidence type="ECO:0000256" key="1">
    <source>
        <dbReference type="SAM" id="MobiDB-lite"/>
    </source>
</evidence>
<evidence type="ECO:0008006" key="4">
    <source>
        <dbReference type="Google" id="ProtNLM"/>
    </source>
</evidence>
<accession>E8LSE4</accession>
<dbReference type="AlphaFoldDB" id="E8LSE4"/>
<gene>
    <name evidence="2" type="ORF">VIBR0546_15666</name>
</gene>
<keyword evidence="3" id="KW-1185">Reference proteome</keyword>
<proteinExistence type="predicted"/>
<dbReference type="Proteomes" id="UP000004371">
    <property type="component" value="Unassembled WGS sequence"/>
</dbReference>